<protein>
    <submittedName>
        <fullName evidence="1">Uncharacterized protein</fullName>
    </submittedName>
</protein>
<accession>A0A381RJU6</accession>
<evidence type="ECO:0000313" key="1">
    <source>
        <dbReference type="EMBL" id="SUZ92110.1"/>
    </source>
</evidence>
<dbReference type="EMBL" id="UINC01002032">
    <property type="protein sequence ID" value="SUZ92110.1"/>
    <property type="molecule type" value="Genomic_DNA"/>
</dbReference>
<organism evidence="1">
    <name type="scientific">marine metagenome</name>
    <dbReference type="NCBI Taxonomy" id="408172"/>
    <lineage>
        <taxon>unclassified sequences</taxon>
        <taxon>metagenomes</taxon>
        <taxon>ecological metagenomes</taxon>
    </lineage>
</organism>
<dbReference type="Gene3D" id="1.25.40.10">
    <property type="entry name" value="Tetratricopeptide repeat domain"/>
    <property type="match status" value="1"/>
</dbReference>
<dbReference type="InterPro" id="IPR019734">
    <property type="entry name" value="TPR_rpt"/>
</dbReference>
<sequence length="447" mass="51441">MRVLISVSSIQFFRFSFLVLHLLTMLLASGCSVTRIYHEVPPSPKALSGINSLHVVHFQGERSELFSKILIHEINQRPRLKYLAVYPDISIKKAAVLSAEVRRYSVLDKEEMRHRTHISLVEHGEMQENSAGLDIFHHLISFFLVKDERPGSFEFVEKPYNERLIHRTLELEIAFKITDFAGEKTLYSNSENASLQQSYSGEENILLIPDARDEMTRIAQLLIQKFLDGINPEPKEHVVELEKGTSPLPWTMGLLDFGHPRIIRSNHFATGSRYDLALKGWNYVLFEPRVYHKSERFIFTDDVYTRLKKADLPHTTLQPLLEIHEKSFAPDEINVVLLGLIPNQDFERYAQIIKSHARISQNIDRLNLAAAHYNLGTVYHLQNELELAAYHFAQANAYNPHERYSQAWTDLQHLQGDYNPLDTLMDRSVESAGKRPPPKGALLQPKT</sequence>
<dbReference type="AlphaFoldDB" id="A0A381RJU6"/>
<dbReference type="InterPro" id="IPR011990">
    <property type="entry name" value="TPR-like_helical_dom_sf"/>
</dbReference>
<gene>
    <name evidence="1" type="ORF">METZ01_LOCUS44964</name>
</gene>
<reference evidence="1" key="1">
    <citation type="submission" date="2018-05" db="EMBL/GenBank/DDBJ databases">
        <authorList>
            <person name="Lanie J.A."/>
            <person name="Ng W.-L."/>
            <person name="Kazmierczak K.M."/>
            <person name="Andrzejewski T.M."/>
            <person name="Davidsen T.M."/>
            <person name="Wayne K.J."/>
            <person name="Tettelin H."/>
            <person name="Glass J.I."/>
            <person name="Rusch D."/>
            <person name="Podicherti R."/>
            <person name="Tsui H.-C.T."/>
            <person name="Winkler M.E."/>
        </authorList>
    </citation>
    <scope>NUCLEOTIDE SEQUENCE</scope>
</reference>
<proteinExistence type="predicted"/>
<dbReference type="PROSITE" id="PS50005">
    <property type="entry name" value="TPR"/>
    <property type="match status" value="1"/>
</dbReference>
<dbReference type="PROSITE" id="PS51257">
    <property type="entry name" value="PROKAR_LIPOPROTEIN"/>
    <property type="match status" value="1"/>
</dbReference>
<name>A0A381RJU6_9ZZZZ</name>